<feature type="region of interest" description="Disordered" evidence="1">
    <location>
        <begin position="1083"/>
        <end position="1116"/>
    </location>
</feature>
<feature type="compositionally biased region" description="Basic and acidic residues" evidence="1">
    <location>
        <begin position="1098"/>
        <end position="1116"/>
    </location>
</feature>
<proteinExistence type="predicted"/>
<sequence length="1248" mass="137464">MKVFPWAASSVGATLLVSTCVGSATLVKFNENLLASSPQAARRFTFQAAEVEPLRANILGATQYYEEPSVQCAVTNTTTNSGSATVVLAISKCLDDKAISMVKAWVNEVKANKVLYFKENEHLDITFSTTLIPGQCAAREQRYFKEGGEEEPDLLLADSDRIASFAEFGQVLESLPEPTGEENAPVAVISVTDDATSFKHVEQYERRLKVSNNFNFKICHEGKSCYGQFKNCIELSEVVDLFMYNPFTVERSFECANVIYDSVPVSYIDANGSRQCVCTCPAGTELVRDAYGSGSCLEIAKDTCPCSWSSVPYGFKHRNTQPTCLFSNIASKWGVPAPFPSDNYVADRRDNLGYDDEVSTSLPTISVSTSTKATVVYDAEMLRRLYVLTGQESNFPPTIEELYDSYGFGEYLPEGAIHSKVDQGEIYTKEFAWRDYQTSRVAKIDQIAFTEYGKYTLEMTASDYSDAATCTGCVAVVDEYRPRASTKCPVGFCDNTTSLCDGHEKATSTLTADNLIEANKRVEQVYQFQREATNDGCVEERCDLESHWRKDFFEETYSERDYKKQGSTCFDGEEIERDFLTNPSAKQNPLADSGEYGLVAKQEKIPVREGVCTRCCKYETKLREYWIDYTCGYEYDIRQCDGLESESCGFQQCLTIFGDTMATASASIRPEVTAESEKVLKGLPEQGYQTFTQIHRALECSKFGGSDGVCTFSAKLSDLLVTDQKSVAETKATVDAAEFVFWRYKIKGDEDGWRLYNPKDSSALPTHQFDRAETKITVEAWTACGIVRKFYFYVHLHPHNEVEVCDEFSKMWYQSTASRLSVTTDLCTYPRSDFAELTFDYHPNIGLRYARSNLRMSIADVLCEAKYEGRTSSATLLHVSSGSFETVERFAFELLNRKKTRPTTTVNVTCHFTYARTTGGRVTHSCDTAFTIRDCDAPEIDHPDAVCEFETCAGEAAPGPYEACGGRVVRATETDTVVTAMDDVECCQACSQPTVCKPLLGLAGASSDLKRCEPQGTGGYGHAGAYGDGDAYGDAGAYGDADAYGHEDVYSDADAYGHEDVYSDADTYGHEDVYVDADTYEDDHGQADAYGDEEDHSDADAYGHADDDGHEEDHGHVEDVPEVVDYPAPTPEYVVPEDEAIPVDDTPPVDTASSVYSTPDDYVPPTNYPAPEYKPAPVDDAASPVDDDAQPQAVWSLLASARARATTDNVAAAGACAAGIVAVVALVAARRRAPAASAEEDPYYALLE</sequence>
<protein>
    <submittedName>
        <fullName evidence="2">Uncharacterized protein</fullName>
    </submittedName>
</protein>
<accession>A0AAD5MIU1</accession>
<evidence type="ECO:0000256" key="1">
    <source>
        <dbReference type="SAM" id="MobiDB-lite"/>
    </source>
</evidence>
<name>A0AAD5MIU1_PYTIN</name>
<evidence type="ECO:0000313" key="2">
    <source>
        <dbReference type="EMBL" id="KAJ0409419.1"/>
    </source>
</evidence>
<dbReference type="AlphaFoldDB" id="A0AAD5MIU1"/>
<keyword evidence="3" id="KW-1185">Reference proteome</keyword>
<feature type="region of interest" description="Disordered" evidence="1">
    <location>
        <begin position="1140"/>
        <end position="1163"/>
    </location>
</feature>
<dbReference type="Proteomes" id="UP001209570">
    <property type="component" value="Unassembled WGS sequence"/>
</dbReference>
<evidence type="ECO:0000313" key="3">
    <source>
        <dbReference type="Proteomes" id="UP001209570"/>
    </source>
</evidence>
<organism evidence="2 3">
    <name type="scientific">Pythium insidiosum</name>
    <name type="common">Pythiosis disease agent</name>
    <dbReference type="NCBI Taxonomy" id="114742"/>
    <lineage>
        <taxon>Eukaryota</taxon>
        <taxon>Sar</taxon>
        <taxon>Stramenopiles</taxon>
        <taxon>Oomycota</taxon>
        <taxon>Peronosporomycetes</taxon>
        <taxon>Pythiales</taxon>
        <taxon>Pythiaceae</taxon>
        <taxon>Pythium</taxon>
    </lineage>
</organism>
<reference evidence="2" key="1">
    <citation type="submission" date="2021-12" db="EMBL/GenBank/DDBJ databases">
        <title>Prjna785345.</title>
        <authorList>
            <person name="Rujirawat T."/>
            <person name="Krajaejun T."/>
        </authorList>
    </citation>
    <scope>NUCLEOTIDE SEQUENCE</scope>
    <source>
        <strain evidence="2">Pi057C3</strain>
    </source>
</reference>
<gene>
    <name evidence="2" type="ORF">P43SY_002309</name>
</gene>
<dbReference type="EMBL" id="JAKCXM010000004">
    <property type="protein sequence ID" value="KAJ0409419.1"/>
    <property type="molecule type" value="Genomic_DNA"/>
</dbReference>
<comment type="caution">
    <text evidence="2">The sequence shown here is derived from an EMBL/GenBank/DDBJ whole genome shotgun (WGS) entry which is preliminary data.</text>
</comment>